<organism evidence="1 2">
    <name type="scientific">Dorcoceras hygrometricum</name>
    <dbReference type="NCBI Taxonomy" id="472368"/>
    <lineage>
        <taxon>Eukaryota</taxon>
        <taxon>Viridiplantae</taxon>
        <taxon>Streptophyta</taxon>
        <taxon>Embryophyta</taxon>
        <taxon>Tracheophyta</taxon>
        <taxon>Spermatophyta</taxon>
        <taxon>Magnoliopsida</taxon>
        <taxon>eudicotyledons</taxon>
        <taxon>Gunneridae</taxon>
        <taxon>Pentapetalae</taxon>
        <taxon>asterids</taxon>
        <taxon>lamiids</taxon>
        <taxon>Lamiales</taxon>
        <taxon>Gesneriaceae</taxon>
        <taxon>Didymocarpoideae</taxon>
        <taxon>Trichosporeae</taxon>
        <taxon>Loxocarpinae</taxon>
        <taxon>Dorcoceras</taxon>
    </lineage>
</organism>
<dbReference type="EMBL" id="KV000900">
    <property type="protein sequence ID" value="KZV39705.1"/>
    <property type="molecule type" value="Genomic_DNA"/>
</dbReference>
<accession>A0A2Z7C632</accession>
<proteinExistence type="predicted"/>
<evidence type="ECO:0000313" key="1">
    <source>
        <dbReference type="EMBL" id="KZV39705.1"/>
    </source>
</evidence>
<dbReference type="Proteomes" id="UP000250235">
    <property type="component" value="Unassembled WGS sequence"/>
</dbReference>
<dbReference type="AlphaFoldDB" id="A0A2Z7C632"/>
<sequence>MLCMRTGRSVDPQDCTKLNAKTGSGHQKCDRMGVTQALDHTWYQPQIDYRDGRNSCERMGATQALNHMKYQHKLEQKATTHIVQTDLLDQIDLSGPGFSARFSVKLVASSDPAELSPSPHQLLCSYLRADHMEKHLHLCLFLSAAELVMFFPALSSCYEAPDLLHSQLVANQLVDISVRSNFSQISYDELVCLLLAGLLNFKLIVQTDLLDQIDLSGLGFSARFSVKIVASSAPAELSPSPHQLLCSYLRADHLEQLLHLRLFLSATELVLFFPALSAATRLQLCSIPSWSTTSWLIYLEDQLRQQDQLRPDQEQIAQVKIEQKIDQIRQISSDTDQIRGLRWSITDKIRTVSKKLRAEQTGSIVNCIAAPPSPLTIRRLAPPPPPPPRVAGIRSGQLDEVNPFVQNSSVLLVQADEGVSVLVVDRIGDIYRSLPRRADVIVTTVGARHKCQQGSGFEPPMYVDNCYQFIVLIVSRLFILCSSAATPGGGSGSPTVKIRSELNELEQHITDHSSTT</sequence>
<protein>
    <submittedName>
        <fullName evidence="1">Uncharacterized protein</fullName>
    </submittedName>
</protein>
<keyword evidence="2" id="KW-1185">Reference proteome</keyword>
<name>A0A2Z7C632_9LAMI</name>
<reference evidence="1 2" key="1">
    <citation type="journal article" date="2015" name="Proc. Natl. Acad. Sci. U.S.A.">
        <title>The resurrection genome of Boea hygrometrica: A blueprint for survival of dehydration.</title>
        <authorList>
            <person name="Xiao L."/>
            <person name="Yang G."/>
            <person name="Zhang L."/>
            <person name="Yang X."/>
            <person name="Zhao S."/>
            <person name="Ji Z."/>
            <person name="Zhou Q."/>
            <person name="Hu M."/>
            <person name="Wang Y."/>
            <person name="Chen M."/>
            <person name="Xu Y."/>
            <person name="Jin H."/>
            <person name="Xiao X."/>
            <person name="Hu G."/>
            <person name="Bao F."/>
            <person name="Hu Y."/>
            <person name="Wan P."/>
            <person name="Li L."/>
            <person name="Deng X."/>
            <person name="Kuang T."/>
            <person name="Xiang C."/>
            <person name="Zhu J.K."/>
            <person name="Oliver M.J."/>
            <person name="He Y."/>
        </authorList>
    </citation>
    <scope>NUCLEOTIDE SEQUENCE [LARGE SCALE GENOMIC DNA]</scope>
    <source>
        <strain evidence="2">cv. XS01</strain>
    </source>
</reference>
<gene>
    <name evidence="1" type="ORF">F511_26707</name>
</gene>
<evidence type="ECO:0000313" key="2">
    <source>
        <dbReference type="Proteomes" id="UP000250235"/>
    </source>
</evidence>